<dbReference type="InterPro" id="IPR011989">
    <property type="entry name" value="ARM-like"/>
</dbReference>
<comment type="caution">
    <text evidence="4">The sequence shown here is derived from an EMBL/GenBank/DDBJ whole genome shotgun (WGS) entry which is preliminary data.</text>
</comment>
<gene>
    <name evidence="4" type="ORF">WJX75_003694</name>
</gene>
<dbReference type="InterPro" id="IPR000225">
    <property type="entry name" value="Armadillo"/>
</dbReference>
<keyword evidence="5" id="KW-1185">Reference proteome</keyword>
<protein>
    <recommendedName>
        <fullName evidence="3">Nucleotide exchange factor Fes1 domain-containing protein</fullName>
    </recommendedName>
</protein>
<evidence type="ECO:0000256" key="1">
    <source>
        <dbReference type="PROSITE-ProRule" id="PRU00259"/>
    </source>
</evidence>
<evidence type="ECO:0000259" key="3">
    <source>
        <dbReference type="Pfam" id="PF08609"/>
    </source>
</evidence>
<evidence type="ECO:0000313" key="4">
    <source>
        <dbReference type="EMBL" id="KAK9905641.1"/>
    </source>
</evidence>
<dbReference type="PROSITE" id="PS50176">
    <property type="entry name" value="ARM_REPEAT"/>
    <property type="match status" value="1"/>
</dbReference>
<feature type="repeat" description="ARM" evidence="1">
    <location>
        <begin position="226"/>
        <end position="267"/>
    </location>
</feature>
<dbReference type="Proteomes" id="UP001491310">
    <property type="component" value="Unassembled WGS sequence"/>
</dbReference>
<dbReference type="InterPro" id="IPR016024">
    <property type="entry name" value="ARM-type_fold"/>
</dbReference>
<dbReference type="Pfam" id="PF08609">
    <property type="entry name" value="Fes1"/>
    <property type="match status" value="1"/>
</dbReference>
<dbReference type="InterPro" id="IPR013918">
    <property type="entry name" value="Nucleotide_exch_fac_Fes1"/>
</dbReference>
<dbReference type="PANTHER" id="PTHR19316:SF32">
    <property type="entry name" value="ARM REPEAT SUPERFAMILY PROTEIN"/>
    <property type="match status" value="1"/>
</dbReference>
<dbReference type="SUPFAM" id="SSF48371">
    <property type="entry name" value="ARM repeat"/>
    <property type="match status" value="1"/>
</dbReference>
<proteinExistence type="predicted"/>
<evidence type="ECO:0000313" key="5">
    <source>
        <dbReference type="Proteomes" id="UP001491310"/>
    </source>
</evidence>
<dbReference type="EMBL" id="JALJOT010000011">
    <property type="protein sequence ID" value="KAK9905641.1"/>
    <property type="molecule type" value="Genomic_DNA"/>
</dbReference>
<reference evidence="4 5" key="1">
    <citation type="journal article" date="2024" name="Nat. Commun.">
        <title>Phylogenomics reveals the evolutionary origins of lichenization in chlorophyte algae.</title>
        <authorList>
            <person name="Puginier C."/>
            <person name="Libourel C."/>
            <person name="Otte J."/>
            <person name="Skaloud P."/>
            <person name="Haon M."/>
            <person name="Grisel S."/>
            <person name="Petersen M."/>
            <person name="Berrin J.G."/>
            <person name="Delaux P.M."/>
            <person name="Dal Grande F."/>
            <person name="Keller J."/>
        </authorList>
    </citation>
    <scope>NUCLEOTIDE SEQUENCE [LARGE SCALE GENOMIC DNA]</scope>
    <source>
        <strain evidence="4 5">SAG 216-7</strain>
    </source>
</reference>
<dbReference type="InterPro" id="IPR050693">
    <property type="entry name" value="Hsp70_NEF-Inhibitors"/>
</dbReference>
<dbReference type="PANTHER" id="PTHR19316">
    <property type="entry name" value="PROTEIN FOLDING REGULATOR"/>
    <property type="match status" value="1"/>
</dbReference>
<name>A0ABR2YHM6_9CHLO</name>
<accession>A0ABR2YHM6</accession>
<feature type="region of interest" description="Disordered" evidence="2">
    <location>
        <begin position="358"/>
        <end position="378"/>
    </location>
</feature>
<sequence>MEEISSHHGNLESVDVLKNGSLRVSGSYEAVDLHEAATQAMPDDKLKGLLNWAIKHSDPKVLEEAAAGKVPHEAAKRKKEVEEAIEYLRREPGEAELMKDAMSIIGDALAGEDARRKAFEALSYLLEPVDNANDLHKMGGIEVLQDALGDHNSRQLRAAAANALAVAASNNAEFQERLWQKGGQAVVEQVLQVAKSGDPDAASKGLYALSRLLPSDDFRRCFFEAGGLPMLQRLLAGHSTPPNVRRKALAMLADLAHYQETAQHVLQLPERGALLVRETEQQLSPKDWDLTEKALLALKALAQMPGASEFLQGAEPITSRLQVLMKEAGADSAKHAEYMEDVQRLAGEVHSILQAMHSNSSIGDGRASEASKGQQDEL</sequence>
<evidence type="ECO:0000256" key="2">
    <source>
        <dbReference type="SAM" id="MobiDB-lite"/>
    </source>
</evidence>
<dbReference type="Gene3D" id="1.25.10.10">
    <property type="entry name" value="Leucine-rich Repeat Variant"/>
    <property type="match status" value="1"/>
</dbReference>
<organism evidence="4 5">
    <name type="scientific">Coccomyxa subellipsoidea</name>
    <dbReference type="NCBI Taxonomy" id="248742"/>
    <lineage>
        <taxon>Eukaryota</taxon>
        <taxon>Viridiplantae</taxon>
        <taxon>Chlorophyta</taxon>
        <taxon>core chlorophytes</taxon>
        <taxon>Trebouxiophyceae</taxon>
        <taxon>Trebouxiophyceae incertae sedis</taxon>
        <taxon>Coccomyxaceae</taxon>
        <taxon>Coccomyxa</taxon>
    </lineage>
</organism>
<feature type="domain" description="Nucleotide exchange factor Fes1" evidence="3">
    <location>
        <begin position="46"/>
        <end position="135"/>
    </location>
</feature>